<feature type="domain" description="Glycosyltransferase RgtA/B/C/D-like" evidence="2">
    <location>
        <begin position="83"/>
        <end position="215"/>
    </location>
</feature>
<organism evidence="3 4">
    <name type="scientific">Halorientalis brevis</name>
    <dbReference type="NCBI Taxonomy" id="1126241"/>
    <lineage>
        <taxon>Archaea</taxon>
        <taxon>Methanobacteriati</taxon>
        <taxon>Methanobacteriota</taxon>
        <taxon>Stenosarchaea group</taxon>
        <taxon>Halobacteria</taxon>
        <taxon>Halobacteriales</taxon>
        <taxon>Haloarculaceae</taxon>
        <taxon>Halorientalis</taxon>
    </lineage>
</organism>
<dbReference type="InterPro" id="IPR016950">
    <property type="entry name" value="Manno-Trfase_MA4085_prd"/>
</dbReference>
<dbReference type="AlphaFoldDB" id="A0ABD6CAJ5"/>
<keyword evidence="1" id="KW-0472">Membrane</keyword>
<feature type="transmembrane region" description="Helical" evidence="1">
    <location>
        <begin position="242"/>
        <end position="265"/>
    </location>
</feature>
<dbReference type="PIRSF" id="PIRSF030218">
    <property type="entry name" value="Mannosyltr_MA4085_prd"/>
    <property type="match status" value="1"/>
</dbReference>
<feature type="transmembrane region" description="Helical" evidence="1">
    <location>
        <begin position="200"/>
        <end position="221"/>
    </location>
</feature>
<dbReference type="EMBL" id="JBHUDJ010000003">
    <property type="protein sequence ID" value="MFD1587265.1"/>
    <property type="molecule type" value="Genomic_DNA"/>
</dbReference>
<dbReference type="PANTHER" id="PTHR41710">
    <property type="entry name" value="GLYCOSYL TRANSFERASE, FAMILY 39"/>
    <property type="match status" value="1"/>
</dbReference>
<feature type="transmembrane region" description="Helical" evidence="1">
    <location>
        <begin position="359"/>
        <end position="377"/>
    </location>
</feature>
<feature type="transmembrane region" description="Helical" evidence="1">
    <location>
        <begin position="389"/>
        <end position="408"/>
    </location>
</feature>
<dbReference type="RefSeq" id="WP_247374200.1">
    <property type="nucleotide sequence ID" value="NZ_JALLGV010000001.1"/>
</dbReference>
<dbReference type="NCBIfam" id="TIGR03663">
    <property type="entry name" value="flippase activity-associated protein Agl23"/>
    <property type="match status" value="1"/>
</dbReference>
<dbReference type="Proteomes" id="UP001597119">
    <property type="component" value="Unassembled WGS sequence"/>
</dbReference>
<evidence type="ECO:0000256" key="1">
    <source>
        <dbReference type="SAM" id="Phobius"/>
    </source>
</evidence>
<reference evidence="3 4" key="1">
    <citation type="journal article" date="2019" name="Int. J. Syst. Evol. Microbiol.">
        <title>The Global Catalogue of Microorganisms (GCM) 10K type strain sequencing project: providing services to taxonomists for standard genome sequencing and annotation.</title>
        <authorList>
            <consortium name="The Broad Institute Genomics Platform"/>
            <consortium name="The Broad Institute Genome Sequencing Center for Infectious Disease"/>
            <person name="Wu L."/>
            <person name="Ma J."/>
        </authorList>
    </citation>
    <scope>NUCLEOTIDE SEQUENCE [LARGE SCALE GENOMIC DNA]</scope>
    <source>
        <strain evidence="3 4">CGMCC 1.12125</strain>
    </source>
</reference>
<feature type="transmembrane region" description="Helical" evidence="1">
    <location>
        <begin position="154"/>
        <end position="172"/>
    </location>
</feature>
<protein>
    <submittedName>
        <fullName evidence="3">Flippase activity-associated protein Agl23</fullName>
    </submittedName>
</protein>
<keyword evidence="1" id="KW-0812">Transmembrane</keyword>
<feature type="transmembrane region" description="Helical" evidence="1">
    <location>
        <begin position="103"/>
        <end position="123"/>
    </location>
</feature>
<dbReference type="PANTHER" id="PTHR41710:SF2">
    <property type="entry name" value="GLYCOSYL TRANSFERASE FAMILY 39_83 DOMAIN-CONTAINING PROTEIN"/>
    <property type="match status" value="1"/>
</dbReference>
<gene>
    <name evidence="3" type="ORF">ACFR9U_09735</name>
</gene>
<feature type="transmembrane region" description="Helical" evidence="1">
    <location>
        <begin position="32"/>
        <end position="50"/>
    </location>
</feature>
<feature type="transmembrane region" description="Helical" evidence="1">
    <location>
        <begin position="330"/>
        <end position="347"/>
    </location>
</feature>
<feature type="transmembrane region" description="Helical" evidence="1">
    <location>
        <begin position="179"/>
        <end position="194"/>
    </location>
</feature>
<dbReference type="InterPro" id="IPR038731">
    <property type="entry name" value="RgtA/B/C-like"/>
</dbReference>
<name>A0ABD6CAJ5_9EURY</name>
<dbReference type="InterPro" id="IPR019962">
    <property type="entry name" value="CHP03663"/>
</dbReference>
<accession>A0ABD6CAJ5</accession>
<keyword evidence="1" id="KW-1133">Transmembrane helix</keyword>
<keyword evidence="4" id="KW-1185">Reference proteome</keyword>
<comment type="caution">
    <text evidence="3">The sequence shown here is derived from an EMBL/GenBank/DDBJ whole genome shotgun (WGS) entry which is preliminary data.</text>
</comment>
<proteinExistence type="predicted"/>
<evidence type="ECO:0000313" key="3">
    <source>
        <dbReference type="EMBL" id="MFD1587265.1"/>
    </source>
</evidence>
<dbReference type="Pfam" id="PF13231">
    <property type="entry name" value="PMT_2"/>
    <property type="match status" value="1"/>
</dbReference>
<feature type="transmembrane region" description="Helical" evidence="1">
    <location>
        <begin position="420"/>
        <end position="443"/>
    </location>
</feature>
<feature type="transmembrane region" description="Helical" evidence="1">
    <location>
        <begin position="130"/>
        <end position="148"/>
    </location>
</feature>
<evidence type="ECO:0000259" key="2">
    <source>
        <dbReference type="Pfam" id="PF13231"/>
    </source>
</evidence>
<evidence type="ECO:0000313" key="4">
    <source>
        <dbReference type="Proteomes" id="UP001597119"/>
    </source>
</evidence>
<sequence>MATVEDDDSPSTTDSSHQSETGFLTRYGVDRLTLAVGAVVAFALLIRLFALGERTAHWDEARVGWWILDYMQTGDMYYRPIIHGPFYHHVNALVFDLFGVSDANMRLVVALLGGLTPLAALGLRERLRDVEVGALALLLAVNPLLLYYSRFMRGDPLVAFFMLFAFVLFVRLIDTGRRRYLFAGVACVALATTAKENVLIYLVTWLGATVLLLDHRLLYATEQDQKWSTLLWEYVKTTAYKLWHWLPSLLFAILEFVAIIVYFYAPRGDLEGTDLEGTATFGDALNDPTLFPAVIEEAVVGSWKRFFGLWVNGGHQDHSYLPYLGDLLETLGYGALALCLLAVLGFVVDRYAEDGPRDVVAFSFYAGFVSVLGYPIITDIQAPWAGMHAVVPLAIPAAVGVAVIVRWGRSALARDDSLSVGLSAMLLLVIVGFVAFSAGQWVYMQPQSDENKLVQYAQPAGNLQPSLDRMAAASDRHDNGTDVLLYGSFFVDGAEEADRQPACAKWFNSLPLPWYFEKQNSTVSCADDSAELSEYESDPPPVIITRQSEKDTVRQEFPDYWLATYELRSYGTETVFLFHPDYATEPNATG</sequence>